<dbReference type="GO" id="GO:0016829">
    <property type="term" value="F:lyase activity"/>
    <property type="evidence" value="ECO:0007669"/>
    <property type="project" value="UniProtKB-KW"/>
</dbReference>
<dbReference type="InterPro" id="IPR014710">
    <property type="entry name" value="RmlC-like_jellyroll"/>
</dbReference>
<dbReference type="Pfam" id="PF16867">
    <property type="entry name" value="DMSP_lyase"/>
    <property type="match status" value="1"/>
</dbReference>
<dbReference type="InterPro" id="IPR031723">
    <property type="entry name" value="DMSP_lyase"/>
</dbReference>
<comment type="caution">
    <text evidence="1">The sequence shown here is derived from an EMBL/GenBank/DDBJ whole genome shotgun (WGS) entry which is preliminary data.</text>
</comment>
<gene>
    <name evidence="1" type="ORF">ACFQFQ_18825</name>
</gene>
<dbReference type="InterPro" id="IPR011051">
    <property type="entry name" value="RmlC_Cupin_sf"/>
</dbReference>
<dbReference type="Proteomes" id="UP001596353">
    <property type="component" value="Unassembled WGS sequence"/>
</dbReference>
<evidence type="ECO:0000313" key="1">
    <source>
        <dbReference type="EMBL" id="MFC6761075.1"/>
    </source>
</evidence>
<dbReference type="SUPFAM" id="SSF51182">
    <property type="entry name" value="RmlC-like cupins"/>
    <property type="match status" value="1"/>
</dbReference>
<name>A0ABW2B5R3_9RHOB</name>
<organism evidence="1 2">
    <name type="scientific">Sulfitobacter porphyrae</name>
    <dbReference type="NCBI Taxonomy" id="1246864"/>
    <lineage>
        <taxon>Bacteria</taxon>
        <taxon>Pseudomonadati</taxon>
        <taxon>Pseudomonadota</taxon>
        <taxon>Alphaproteobacteria</taxon>
        <taxon>Rhodobacterales</taxon>
        <taxon>Roseobacteraceae</taxon>
        <taxon>Sulfitobacter</taxon>
    </lineage>
</organism>
<dbReference type="EMBL" id="JBHSWG010000001">
    <property type="protein sequence ID" value="MFC6761075.1"/>
    <property type="molecule type" value="Genomic_DNA"/>
</dbReference>
<reference evidence="2" key="1">
    <citation type="journal article" date="2019" name="Int. J. Syst. Evol. Microbiol.">
        <title>The Global Catalogue of Microorganisms (GCM) 10K type strain sequencing project: providing services to taxonomists for standard genome sequencing and annotation.</title>
        <authorList>
            <consortium name="The Broad Institute Genomics Platform"/>
            <consortium name="The Broad Institute Genome Sequencing Center for Infectious Disease"/>
            <person name="Wu L."/>
            <person name="Ma J."/>
        </authorList>
    </citation>
    <scope>NUCLEOTIDE SEQUENCE [LARGE SCALE GENOMIC DNA]</scope>
    <source>
        <strain evidence="2">CCUG 66188</strain>
    </source>
</reference>
<protein>
    <submittedName>
        <fullName evidence="1">Dimethylsulfonioproprionate lyase family protein</fullName>
    </submittedName>
</protein>
<sequence>MAAETGLYDGCNDALRDAFLAAGGQALWHETYKGTDIGQDFMDRFGCFCLIGEGGAFHSDRMRAWMVYMPPHLHYRWHHHPAEEMYLTVAGDALFMRAGCEPEVLYAGDTSTHASNQPHAMETGAHPIMAYVIWRNGFDMPPKLTDSLSALPETVPVIPAEVSPDPSALRGGQ</sequence>
<proteinExistence type="predicted"/>
<accession>A0ABW2B5R3</accession>
<evidence type="ECO:0000313" key="2">
    <source>
        <dbReference type="Proteomes" id="UP001596353"/>
    </source>
</evidence>
<dbReference type="CDD" id="cd20282">
    <property type="entry name" value="cupin_DddQ"/>
    <property type="match status" value="1"/>
</dbReference>
<keyword evidence="1" id="KW-0456">Lyase</keyword>
<dbReference type="Gene3D" id="2.60.120.10">
    <property type="entry name" value="Jelly Rolls"/>
    <property type="match status" value="1"/>
</dbReference>
<keyword evidence="2" id="KW-1185">Reference proteome</keyword>